<evidence type="ECO:0000313" key="4">
    <source>
        <dbReference type="Proteomes" id="UP000308917"/>
    </source>
</evidence>
<dbReference type="PANTHER" id="PTHR40202:SF1">
    <property type="entry name" value="HD DOMAIN-CONTAINING PROTEIN"/>
    <property type="match status" value="1"/>
</dbReference>
<dbReference type="PANTHER" id="PTHR40202">
    <property type="match status" value="1"/>
</dbReference>
<name>A0A4S8EUA3_9BURK</name>
<dbReference type="InterPro" id="IPR006674">
    <property type="entry name" value="HD_domain"/>
</dbReference>
<evidence type="ECO:0000313" key="3">
    <source>
        <dbReference type="EMBL" id="THT98086.1"/>
    </source>
</evidence>
<comment type="caution">
    <text evidence="3">The sequence shown here is derived from an EMBL/GenBank/DDBJ whole genome shotgun (WGS) entry which is preliminary data.</text>
</comment>
<dbReference type="RefSeq" id="WP_136574568.1">
    <property type="nucleotide sequence ID" value="NZ_STFG01000023.1"/>
</dbReference>
<organism evidence="3 4">
    <name type="scientific">Lampropedia puyangensis</name>
    <dbReference type="NCBI Taxonomy" id="1330072"/>
    <lineage>
        <taxon>Bacteria</taxon>
        <taxon>Pseudomonadati</taxon>
        <taxon>Pseudomonadota</taxon>
        <taxon>Betaproteobacteria</taxon>
        <taxon>Burkholderiales</taxon>
        <taxon>Comamonadaceae</taxon>
        <taxon>Lampropedia</taxon>
    </lineage>
</organism>
<dbReference type="Gene3D" id="1.10.3210.10">
    <property type="entry name" value="Hypothetical protein af1432"/>
    <property type="match status" value="1"/>
</dbReference>
<dbReference type="InterPro" id="IPR052567">
    <property type="entry name" value="OP_Dioxygenase"/>
</dbReference>
<accession>A0A4S8EUA3</accession>
<dbReference type="Pfam" id="PF01966">
    <property type="entry name" value="HD"/>
    <property type="match status" value="1"/>
</dbReference>
<dbReference type="EMBL" id="STFG01000023">
    <property type="protein sequence ID" value="THT98086.1"/>
    <property type="molecule type" value="Genomic_DNA"/>
</dbReference>
<evidence type="ECO:0000256" key="1">
    <source>
        <dbReference type="SAM" id="MobiDB-lite"/>
    </source>
</evidence>
<evidence type="ECO:0000259" key="2">
    <source>
        <dbReference type="Pfam" id="PF01966"/>
    </source>
</evidence>
<protein>
    <submittedName>
        <fullName evidence="3">HD domain-containing protein</fullName>
    </submittedName>
</protein>
<reference evidence="3 4" key="1">
    <citation type="journal article" date="2015" name="Antonie Van Leeuwenhoek">
        <title>Lampropedia puyangensis sp. nov., isolated from symptomatic bark of Populus ? euramericana canker and emended description of Lampropedia hyalina (Ehrenberg 1832) Lee et al. 2004.</title>
        <authorList>
            <person name="Li Y."/>
            <person name="Wang T."/>
            <person name="Piao C.G."/>
            <person name="Wang L.F."/>
            <person name="Tian G.Z."/>
            <person name="Zhu T.H."/>
            <person name="Guo M.W."/>
        </authorList>
    </citation>
    <scope>NUCLEOTIDE SEQUENCE [LARGE SCALE GENOMIC DNA]</scope>
    <source>
        <strain evidence="3 4">2-bin</strain>
    </source>
</reference>
<keyword evidence="4" id="KW-1185">Reference proteome</keyword>
<gene>
    <name evidence="3" type="ORF">E9531_14900</name>
</gene>
<dbReference type="OrthoDB" id="9802857at2"/>
<dbReference type="Proteomes" id="UP000308917">
    <property type="component" value="Unassembled WGS sequence"/>
</dbReference>
<feature type="domain" description="HD" evidence="2">
    <location>
        <begin position="55"/>
        <end position="138"/>
    </location>
</feature>
<dbReference type="SUPFAM" id="SSF109604">
    <property type="entry name" value="HD-domain/PDEase-like"/>
    <property type="match status" value="1"/>
</dbReference>
<feature type="region of interest" description="Disordered" evidence="1">
    <location>
        <begin position="195"/>
        <end position="220"/>
    </location>
</feature>
<dbReference type="AlphaFoldDB" id="A0A4S8EUA3"/>
<proteinExistence type="predicted"/>
<sequence>MSVAQFRHMKDSTQHDWDIIQQHRAPYREQLPDRLLQHLKLLAGFGDTEGFPIDRLEHSLQTATLAVEDGRDDEYVICALLHDIGDTLGCYNHADVAASILKPFVSPENHWMVQHHGIFQGYYFWEFRGRDKNARDKFLDHPWYAKTAEFVEKYDGAAFDPARKSLPLTYFEPLLHSVFSKPQWGLFAAKNAQTPAQANSSDPVASAPSLIQAPSHHADR</sequence>